<comment type="pathway">
    <text evidence="2">Glycan metabolism; lacto-N-neotetraose biosynthesis.</text>
</comment>
<reference evidence="5 6" key="1">
    <citation type="submission" date="2019-08" db="EMBL/GenBank/DDBJ databases">
        <authorList>
            <person name="Peeters C."/>
        </authorList>
    </citation>
    <scope>NUCLEOTIDE SEQUENCE [LARGE SCALE GENOMIC DNA]</scope>
    <source>
        <strain evidence="5 6">LMG 31115</strain>
    </source>
</reference>
<dbReference type="RefSeq" id="WP_150685038.1">
    <property type="nucleotide sequence ID" value="NZ_CABPSI010000003.1"/>
</dbReference>
<comment type="pathway">
    <text evidence="1">Bacterial outer membrane biogenesis; lipooligosaccharide biosynthesis.</text>
</comment>
<dbReference type="CDD" id="cd06532">
    <property type="entry name" value="Glyco_transf_25"/>
    <property type="match status" value="1"/>
</dbReference>
<dbReference type="SUPFAM" id="SSF53448">
    <property type="entry name" value="Nucleotide-diphospho-sugar transferases"/>
    <property type="match status" value="1"/>
</dbReference>
<evidence type="ECO:0000313" key="6">
    <source>
        <dbReference type="Proteomes" id="UP000333828"/>
    </source>
</evidence>
<dbReference type="UniPathway" id="UPA00501"/>
<dbReference type="UniPathway" id="UPA00820"/>
<keyword evidence="3" id="KW-0448">Lipopolysaccharide biosynthesis</keyword>
<dbReference type="Pfam" id="PF01755">
    <property type="entry name" value="Glyco_transf_25"/>
    <property type="match status" value="1"/>
</dbReference>
<dbReference type="InterPro" id="IPR029044">
    <property type="entry name" value="Nucleotide-diphossugar_trans"/>
</dbReference>
<protein>
    <submittedName>
        <fullName evidence="5">Putative glycosyltransferase</fullName>
    </submittedName>
</protein>
<dbReference type="GO" id="GO:0016740">
    <property type="term" value="F:transferase activity"/>
    <property type="evidence" value="ECO:0007669"/>
    <property type="project" value="UniProtKB-KW"/>
</dbReference>
<gene>
    <name evidence="5" type="ORF">PIN31115_03470</name>
</gene>
<accession>A0A5E4WRR3</accession>
<keyword evidence="6" id="KW-1185">Reference proteome</keyword>
<dbReference type="AlphaFoldDB" id="A0A5E4WRR3"/>
<sequence>MKPLSNSGTKLPPVVVISLTDSVTRRAHITEQLKRAGVPFRFFNAERLSEYPAVYDAPTRLRTYGNHLTLGEIGCYDSHYRVWQELADSNNDIWCVLEDDVQLAPGFAARLSYTLDATTPWGIARLNEGGDAGRWPVGRLPDGAILHDHRKQPGGTQAYLIRRDAALTLLAYGKRMVHPVDDMLNRNWEHGIRMISTSPAVVCHCDQIVDTTITGRKKAQRSLSEKLRREFHMGRDSLNRHVDVWRRRFLASRRWDEGT</sequence>
<dbReference type="GO" id="GO:0009103">
    <property type="term" value="P:lipopolysaccharide biosynthetic process"/>
    <property type="evidence" value="ECO:0007669"/>
    <property type="project" value="UniProtKB-KW"/>
</dbReference>
<evidence type="ECO:0000259" key="4">
    <source>
        <dbReference type="Pfam" id="PF01755"/>
    </source>
</evidence>
<proteinExistence type="predicted"/>
<evidence type="ECO:0000256" key="1">
    <source>
        <dbReference type="ARBA" id="ARBA00005068"/>
    </source>
</evidence>
<feature type="domain" description="Glycosyl transferase family 25" evidence="4">
    <location>
        <begin position="13"/>
        <end position="119"/>
    </location>
</feature>
<organism evidence="5 6">
    <name type="scientific">Pandoraea iniqua</name>
    <dbReference type="NCBI Taxonomy" id="2508288"/>
    <lineage>
        <taxon>Bacteria</taxon>
        <taxon>Pseudomonadati</taxon>
        <taxon>Pseudomonadota</taxon>
        <taxon>Betaproteobacteria</taxon>
        <taxon>Burkholderiales</taxon>
        <taxon>Burkholderiaceae</taxon>
        <taxon>Pandoraea</taxon>
    </lineage>
</organism>
<evidence type="ECO:0000313" key="5">
    <source>
        <dbReference type="EMBL" id="VVE27607.1"/>
    </source>
</evidence>
<name>A0A5E4WRR3_9BURK</name>
<dbReference type="Proteomes" id="UP000333828">
    <property type="component" value="Unassembled WGS sequence"/>
</dbReference>
<evidence type="ECO:0000256" key="2">
    <source>
        <dbReference type="ARBA" id="ARBA00005222"/>
    </source>
</evidence>
<dbReference type="InterPro" id="IPR002654">
    <property type="entry name" value="Glyco_trans_25"/>
</dbReference>
<evidence type="ECO:0000256" key="3">
    <source>
        <dbReference type="ARBA" id="ARBA00022985"/>
    </source>
</evidence>
<keyword evidence="5" id="KW-0808">Transferase</keyword>
<dbReference type="EMBL" id="CABPSI010000003">
    <property type="protein sequence ID" value="VVE27607.1"/>
    <property type="molecule type" value="Genomic_DNA"/>
</dbReference>